<protein>
    <recommendedName>
        <fullName evidence="3">Carboxypeptidase regulatory-like domain-containing protein</fullName>
    </recommendedName>
</protein>
<name>A0ABS2RNB6_9ACTN</name>
<proteinExistence type="predicted"/>
<keyword evidence="2" id="KW-1185">Reference proteome</keyword>
<reference evidence="1 2" key="1">
    <citation type="submission" date="2021-01" db="EMBL/GenBank/DDBJ databases">
        <title>Sequencing the genomes of 1000 actinobacteria strains.</title>
        <authorList>
            <person name="Klenk H.-P."/>
        </authorList>
    </citation>
    <scope>NUCLEOTIDE SEQUENCE [LARGE SCALE GENOMIC DNA]</scope>
    <source>
        <strain evidence="1 2">DSM 18662</strain>
    </source>
</reference>
<dbReference type="EMBL" id="JAFBCF010000001">
    <property type="protein sequence ID" value="MBM7799681.1"/>
    <property type="molecule type" value="Genomic_DNA"/>
</dbReference>
<accession>A0ABS2RNB6</accession>
<sequence length="169" mass="18110">MNASQEDREIELSLQPLDADDQAVLNALRAFYDETDPVPESLVEKIQFELTLDALHTEVANLIQMESVGTAVRGSATEAVRTVTFTSESLTTMVTITPQPDGTVRVDGWASPGAGLTVQVLLAHDTVETVADEDGRFALEGLPAGLAKFALRVPKGEESSMVISPTIEL</sequence>
<dbReference type="InterPro" id="IPR008969">
    <property type="entry name" value="CarboxyPept-like_regulatory"/>
</dbReference>
<dbReference type="Proteomes" id="UP000704762">
    <property type="component" value="Unassembled WGS sequence"/>
</dbReference>
<dbReference type="RefSeq" id="WP_204918599.1">
    <property type="nucleotide sequence ID" value="NZ_BAAAQP010000003.1"/>
</dbReference>
<evidence type="ECO:0008006" key="3">
    <source>
        <dbReference type="Google" id="ProtNLM"/>
    </source>
</evidence>
<organism evidence="1 2">
    <name type="scientific">Microlunatus panaciterrae</name>
    <dbReference type="NCBI Taxonomy" id="400768"/>
    <lineage>
        <taxon>Bacteria</taxon>
        <taxon>Bacillati</taxon>
        <taxon>Actinomycetota</taxon>
        <taxon>Actinomycetes</taxon>
        <taxon>Propionibacteriales</taxon>
        <taxon>Propionibacteriaceae</taxon>
        <taxon>Microlunatus</taxon>
    </lineage>
</organism>
<comment type="caution">
    <text evidence="1">The sequence shown here is derived from an EMBL/GenBank/DDBJ whole genome shotgun (WGS) entry which is preliminary data.</text>
</comment>
<evidence type="ECO:0000313" key="2">
    <source>
        <dbReference type="Proteomes" id="UP000704762"/>
    </source>
</evidence>
<dbReference type="SUPFAM" id="SSF49464">
    <property type="entry name" value="Carboxypeptidase regulatory domain-like"/>
    <property type="match status" value="1"/>
</dbReference>
<evidence type="ECO:0000313" key="1">
    <source>
        <dbReference type="EMBL" id="MBM7799681.1"/>
    </source>
</evidence>
<gene>
    <name evidence="1" type="ORF">JOE57_002602</name>
</gene>